<proteinExistence type="predicted"/>
<dbReference type="AlphaFoldDB" id="A0A1Q9F130"/>
<evidence type="ECO:0000313" key="3">
    <source>
        <dbReference type="Proteomes" id="UP000186817"/>
    </source>
</evidence>
<feature type="region of interest" description="Disordered" evidence="1">
    <location>
        <begin position="92"/>
        <end position="174"/>
    </location>
</feature>
<name>A0A1Q9F130_SYMMI</name>
<protein>
    <submittedName>
        <fullName evidence="2">Uncharacterized protein</fullName>
    </submittedName>
</protein>
<evidence type="ECO:0000256" key="1">
    <source>
        <dbReference type="SAM" id="MobiDB-lite"/>
    </source>
</evidence>
<evidence type="ECO:0000313" key="2">
    <source>
        <dbReference type="EMBL" id="OLQ13343.1"/>
    </source>
</evidence>
<dbReference type="Proteomes" id="UP000186817">
    <property type="component" value="Unassembled WGS sequence"/>
</dbReference>
<feature type="compositionally biased region" description="Polar residues" evidence="1">
    <location>
        <begin position="153"/>
        <end position="163"/>
    </location>
</feature>
<accession>A0A1Q9F130</accession>
<feature type="region of interest" description="Disordered" evidence="1">
    <location>
        <begin position="1"/>
        <end position="48"/>
    </location>
</feature>
<feature type="compositionally biased region" description="Acidic residues" evidence="1">
    <location>
        <begin position="95"/>
        <end position="106"/>
    </location>
</feature>
<organism evidence="2 3">
    <name type="scientific">Symbiodinium microadriaticum</name>
    <name type="common">Dinoflagellate</name>
    <name type="synonym">Zooxanthella microadriatica</name>
    <dbReference type="NCBI Taxonomy" id="2951"/>
    <lineage>
        <taxon>Eukaryota</taxon>
        <taxon>Sar</taxon>
        <taxon>Alveolata</taxon>
        <taxon>Dinophyceae</taxon>
        <taxon>Suessiales</taxon>
        <taxon>Symbiodiniaceae</taxon>
        <taxon>Symbiodinium</taxon>
    </lineage>
</organism>
<gene>
    <name evidence="2" type="ORF">AK812_SmicGene2631</name>
</gene>
<sequence>MVAAVAAAFGKEPRLKEAGWPHPSHMQEGQVCKDKNDRDDEDDNLGDGVSRLASQLQGLRLVGSKVFAELAAALPVEASKGFPLSKQYAGAFAAGDDDDHDSEAPEVAEPVCKKAKSVPAKKDENPKSESGSKKTGPTKDDENPKSKAGSKKTGPNTKPSASQDAPLDPDFEPYLPNLYSEKRLAFIDANAVQYGKREAAKMWNTSLQKAKMLAGVGLRELKKRKFVPKDTAENPFVKIVKQAKLAAAGGA</sequence>
<comment type="caution">
    <text evidence="2">The sequence shown here is derived from an EMBL/GenBank/DDBJ whole genome shotgun (WGS) entry which is preliminary data.</text>
</comment>
<dbReference type="OrthoDB" id="442515at2759"/>
<dbReference type="EMBL" id="LSRX01000029">
    <property type="protein sequence ID" value="OLQ13343.1"/>
    <property type="molecule type" value="Genomic_DNA"/>
</dbReference>
<feature type="compositionally biased region" description="Basic and acidic residues" evidence="1">
    <location>
        <begin position="120"/>
        <end position="145"/>
    </location>
</feature>
<keyword evidence="3" id="KW-1185">Reference proteome</keyword>
<reference evidence="2 3" key="1">
    <citation type="submission" date="2016-02" db="EMBL/GenBank/DDBJ databases">
        <title>Genome analysis of coral dinoflagellate symbionts highlights evolutionary adaptations to a symbiotic lifestyle.</title>
        <authorList>
            <person name="Aranda M."/>
            <person name="Li Y."/>
            <person name="Liew Y.J."/>
            <person name="Baumgarten S."/>
            <person name="Simakov O."/>
            <person name="Wilson M."/>
            <person name="Piel J."/>
            <person name="Ashoor H."/>
            <person name="Bougouffa S."/>
            <person name="Bajic V.B."/>
            <person name="Ryu T."/>
            <person name="Ravasi T."/>
            <person name="Bayer T."/>
            <person name="Micklem G."/>
            <person name="Kim H."/>
            <person name="Bhak J."/>
            <person name="Lajeunesse T.C."/>
            <person name="Voolstra C.R."/>
        </authorList>
    </citation>
    <scope>NUCLEOTIDE SEQUENCE [LARGE SCALE GENOMIC DNA]</scope>
    <source>
        <strain evidence="2 3">CCMP2467</strain>
    </source>
</reference>